<evidence type="ECO:0000313" key="1">
    <source>
        <dbReference type="Proteomes" id="UP000095286"/>
    </source>
</evidence>
<dbReference type="WBParaSite" id="RSKR_0000715500.1">
    <property type="protein sequence ID" value="RSKR_0000715500.1"/>
    <property type="gene ID" value="RSKR_0000715500"/>
</dbReference>
<accession>A0AC35U2I7</accession>
<name>A0AC35U2I7_9BILA</name>
<reference evidence="2" key="1">
    <citation type="submission" date="2016-11" db="UniProtKB">
        <authorList>
            <consortium name="WormBaseParasite"/>
        </authorList>
    </citation>
    <scope>IDENTIFICATION</scope>
    <source>
        <strain evidence="2">KR3021</strain>
    </source>
</reference>
<protein>
    <submittedName>
        <fullName evidence="2">VWFA domain-containing protein</fullName>
    </submittedName>
</protein>
<sequence length="522" mass="58468">MKLVYSYLLFAALVGQVSAACKCTTFLKPTLISQYDYSVLYYPRDNITSMPCNPVKCIYTLEINEKDHGIGGNIYYVRNFVKSKASLKFYNGRDIAATPYFQLDENTKNSDLTVTHPSYDQFITMVLEVDPAVVKDFPTFIYYPTGSKQGSTTTTTTTTTTPVPTTRTTRVSTTTTQVPETTSITTAELPIILHSPIASDPVLLPKYQLEGDLVLLLDINSTNIVRLAKIAQNLINSIDITPFIDSENVRVNLVLYNNGAILPYGWNLDQESLNLITGDLLKQFENEFNAFNIISLGPFLSTVFEESKVLRKNVQRVAIFVTDNEHVKHLKTFNDETFVLTDLFDSDDIHPVFVNFNGNVDAERVYASSNIQFTGTASNAVVYHDYTNTSNLLESVLLNGNVLCNADRLITTSNHQVSIPNNELNFKKRYCNNMNVVTYCDIIDLAQPITVFFEQFDIEPQQDTVSVFDGKYILQNLISGHKIDQLKVTVLNSSLVRVVFNTGSSKVFGGGNYHFGNCIIRA</sequence>
<dbReference type="Proteomes" id="UP000095286">
    <property type="component" value="Unplaced"/>
</dbReference>
<evidence type="ECO:0000313" key="2">
    <source>
        <dbReference type="WBParaSite" id="RSKR_0000715500.1"/>
    </source>
</evidence>
<organism evidence="1 2">
    <name type="scientific">Rhabditophanes sp. KR3021</name>
    <dbReference type="NCBI Taxonomy" id="114890"/>
    <lineage>
        <taxon>Eukaryota</taxon>
        <taxon>Metazoa</taxon>
        <taxon>Ecdysozoa</taxon>
        <taxon>Nematoda</taxon>
        <taxon>Chromadorea</taxon>
        <taxon>Rhabditida</taxon>
        <taxon>Tylenchina</taxon>
        <taxon>Panagrolaimomorpha</taxon>
        <taxon>Strongyloidoidea</taxon>
        <taxon>Alloionematidae</taxon>
        <taxon>Rhabditophanes</taxon>
    </lineage>
</organism>
<proteinExistence type="predicted"/>